<dbReference type="PANTHER" id="PTHR44591">
    <property type="entry name" value="STRESS RESPONSE REGULATOR PROTEIN 1"/>
    <property type="match status" value="1"/>
</dbReference>
<organism evidence="4 5">
    <name type="scientific">Frigoriglobus tundricola</name>
    <dbReference type="NCBI Taxonomy" id="2774151"/>
    <lineage>
        <taxon>Bacteria</taxon>
        <taxon>Pseudomonadati</taxon>
        <taxon>Planctomycetota</taxon>
        <taxon>Planctomycetia</taxon>
        <taxon>Gemmatales</taxon>
        <taxon>Gemmataceae</taxon>
        <taxon>Frigoriglobus</taxon>
    </lineage>
</organism>
<evidence type="ECO:0000256" key="1">
    <source>
        <dbReference type="ARBA" id="ARBA00022553"/>
    </source>
</evidence>
<evidence type="ECO:0000259" key="3">
    <source>
        <dbReference type="PROSITE" id="PS50110"/>
    </source>
</evidence>
<keyword evidence="1 2" id="KW-0597">Phosphoprotein</keyword>
<dbReference type="InterPro" id="IPR001789">
    <property type="entry name" value="Sig_transdc_resp-reg_receiver"/>
</dbReference>
<dbReference type="RefSeq" id="WP_171469262.1">
    <property type="nucleotide sequence ID" value="NZ_CP053452.2"/>
</dbReference>
<dbReference type="PROSITE" id="PS50110">
    <property type="entry name" value="RESPONSE_REGULATORY"/>
    <property type="match status" value="1"/>
</dbReference>
<protein>
    <recommendedName>
        <fullName evidence="3">Response regulatory domain-containing protein</fullName>
    </recommendedName>
</protein>
<gene>
    <name evidence="4" type="ORF">FTUN_0467</name>
</gene>
<keyword evidence="5" id="KW-1185">Reference proteome</keyword>
<dbReference type="Pfam" id="PF00072">
    <property type="entry name" value="Response_reg"/>
    <property type="match status" value="1"/>
</dbReference>
<evidence type="ECO:0000313" key="5">
    <source>
        <dbReference type="Proteomes" id="UP000503447"/>
    </source>
</evidence>
<dbReference type="InterPro" id="IPR050595">
    <property type="entry name" value="Bact_response_regulator"/>
</dbReference>
<dbReference type="KEGG" id="ftj:FTUN_0467"/>
<sequence>MAEILVIDDEALVRRHVSDVLVAAGHTVRQAGDGRAGLAALQAAAPDLVVCDLFMPGMEGLETIRELRRSAPALPVVAVSGGGRWDLLELLESAAVLGATIALSKPLSRAALLQAVRELLDGTPRSAPPCPEALRRAGEKGLCSQLRSCARAGSSIWCGASRPPTTPTHN</sequence>
<dbReference type="InterPro" id="IPR011006">
    <property type="entry name" value="CheY-like_superfamily"/>
</dbReference>
<dbReference type="GO" id="GO:0000160">
    <property type="term" value="P:phosphorelay signal transduction system"/>
    <property type="evidence" value="ECO:0007669"/>
    <property type="project" value="InterPro"/>
</dbReference>
<dbReference type="EMBL" id="CP053452">
    <property type="protein sequence ID" value="QJW92969.1"/>
    <property type="molecule type" value="Genomic_DNA"/>
</dbReference>
<reference evidence="5" key="1">
    <citation type="submission" date="2020-05" db="EMBL/GenBank/DDBJ databases">
        <title>Frigoriglobus tundricola gen. nov., sp. nov., a psychrotolerant cellulolytic planctomycete of the family Gemmataceae with two divergent copies of 16S rRNA gene.</title>
        <authorList>
            <person name="Kulichevskaya I.S."/>
            <person name="Ivanova A.A."/>
            <person name="Naumoff D.G."/>
            <person name="Beletsky A.V."/>
            <person name="Rijpstra W.I.C."/>
            <person name="Sinninghe Damste J.S."/>
            <person name="Mardanov A.V."/>
            <person name="Ravin N.V."/>
            <person name="Dedysh S.N."/>
        </authorList>
    </citation>
    <scope>NUCLEOTIDE SEQUENCE [LARGE SCALE GENOMIC DNA]</scope>
    <source>
        <strain evidence="5">PL17</strain>
    </source>
</reference>
<dbReference type="SUPFAM" id="SSF52172">
    <property type="entry name" value="CheY-like"/>
    <property type="match status" value="1"/>
</dbReference>
<accession>A0A6M5YFY7</accession>
<name>A0A6M5YFY7_9BACT</name>
<proteinExistence type="predicted"/>
<feature type="modified residue" description="4-aspartylphosphate" evidence="2">
    <location>
        <position position="52"/>
    </location>
</feature>
<dbReference type="PANTHER" id="PTHR44591:SF23">
    <property type="entry name" value="CHEY SUBFAMILY"/>
    <property type="match status" value="1"/>
</dbReference>
<feature type="domain" description="Response regulatory" evidence="3">
    <location>
        <begin position="3"/>
        <end position="120"/>
    </location>
</feature>
<dbReference type="Gene3D" id="3.40.50.2300">
    <property type="match status" value="1"/>
</dbReference>
<evidence type="ECO:0000313" key="4">
    <source>
        <dbReference type="EMBL" id="QJW92969.1"/>
    </source>
</evidence>
<dbReference type="SMART" id="SM00448">
    <property type="entry name" value="REC"/>
    <property type="match status" value="1"/>
</dbReference>
<evidence type="ECO:0000256" key="2">
    <source>
        <dbReference type="PROSITE-ProRule" id="PRU00169"/>
    </source>
</evidence>
<dbReference type="Proteomes" id="UP000503447">
    <property type="component" value="Chromosome"/>
</dbReference>
<dbReference type="AlphaFoldDB" id="A0A6M5YFY7"/>